<gene>
    <name evidence="3" type="ORF">B0H66DRAFT_472885</name>
</gene>
<reference evidence="3" key="2">
    <citation type="submission" date="2023-06" db="EMBL/GenBank/DDBJ databases">
        <authorList>
            <consortium name="Lawrence Berkeley National Laboratory"/>
            <person name="Haridas S."/>
            <person name="Hensen N."/>
            <person name="Bonometti L."/>
            <person name="Westerberg I."/>
            <person name="Brannstrom I.O."/>
            <person name="Guillou S."/>
            <person name="Cros-Aarteil S."/>
            <person name="Calhoun S."/>
            <person name="Kuo A."/>
            <person name="Mondo S."/>
            <person name="Pangilinan J."/>
            <person name="Riley R."/>
            <person name="Labutti K."/>
            <person name="Andreopoulos B."/>
            <person name="Lipzen A."/>
            <person name="Chen C."/>
            <person name="Yanf M."/>
            <person name="Daum C."/>
            <person name="Ng V."/>
            <person name="Clum A."/>
            <person name="Steindorff A."/>
            <person name="Ohm R."/>
            <person name="Martin F."/>
            <person name="Silar P."/>
            <person name="Natvig D."/>
            <person name="Lalanne C."/>
            <person name="Gautier V."/>
            <person name="Ament-Velasquez S.L."/>
            <person name="Kruys A."/>
            <person name="Hutchinson M.I."/>
            <person name="Powell A.J."/>
            <person name="Barry K."/>
            <person name="Miller A.N."/>
            <person name="Grigoriev I.V."/>
            <person name="Debuchy R."/>
            <person name="Gladieux P."/>
            <person name="Thoren M.H."/>
            <person name="Johannesson H."/>
        </authorList>
    </citation>
    <scope>NUCLEOTIDE SEQUENCE</scope>
    <source>
        <strain evidence="3">CBS 118394</strain>
    </source>
</reference>
<name>A0AAE0IB28_9PEZI</name>
<proteinExistence type="predicted"/>
<keyword evidence="4" id="KW-1185">Reference proteome</keyword>
<evidence type="ECO:0000256" key="1">
    <source>
        <dbReference type="SAM" id="MobiDB-lite"/>
    </source>
</evidence>
<evidence type="ECO:0000313" key="4">
    <source>
        <dbReference type="Proteomes" id="UP001283341"/>
    </source>
</evidence>
<comment type="caution">
    <text evidence="3">The sequence shown here is derived from an EMBL/GenBank/DDBJ whole genome shotgun (WGS) entry which is preliminary data.</text>
</comment>
<sequence length="470" mass="53022">MRLITMPSQRQVFGLVGLAFTSLIVVTSFQHFTGRPGLDDVVFDKLKPPSDPANKKPHVPIYKPKPTYTPPPVKDNFPLLSSVATPPPIPKWNEPRADLHKEYSLPVAPPLLIGFSRTWPILLQAVTSYLTAGWPASQIYVVENTGVQQANARGQLSLQNPFFMNHTQLKMLGVTIVQTPTLLSFAQLQNFYLALSYQHDWPYYFWSHMDVLALSYEDGLDGVTPRFNEAGYMTVYELAVKALKEARTEDPRWGIRFFAYDHLALVNPAAYEDVGGWDTLIPYYITDCDMHSRLKMRGWSMKDAKAGIVTDVSVALADLSALYRIDGAKPEFVDPNPPPPQPADGPMVKRGWFGSSKAGADVDASVRDATAEEQDKKNLDKWRALMRTADGMWHYKHGDRGRNTWQTSQHGGKDEPFYYDAAGLAEAINIMTETGRNVYRHKWGHRDCDLVDGGGLKFEDQWLVEKDWKD</sequence>
<keyword evidence="2" id="KW-0812">Transmembrane</keyword>
<keyword evidence="2" id="KW-0472">Membrane</keyword>
<evidence type="ECO:0000313" key="3">
    <source>
        <dbReference type="EMBL" id="KAK3321820.1"/>
    </source>
</evidence>
<accession>A0AAE0IB28</accession>
<organism evidence="3 4">
    <name type="scientific">Apodospora peruviana</name>
    <dbReference type="NCBI Taxonomy" id="516989"/>
    <lineage>
        <taxon>Eukaryota</taxon>
        <taxon>Fungi</taxon>
        <taxon>Dikarya</taxon>
        <taxon>Ascomycota</taxon>
        <taxon>Pezizomycotina</taxon>
        <taxon>Sordariomycetes</taxon>
        <taxon>Sordariomycetidae</taxon>
        <taxon>Sordariales</taxon>
        <taxon>Lasiosphaeriaceae</taxon>
        <taxon>Apodospora</taxon>
    </lineage>
</organism>
<dbReference type="AlphaFoldDB" id="A0AAE0IB28"/>
<reference evidence="3" key="1">
    <citation type="journal article" date="2023" name="Mol. Phylogenet. Evol.">
        <title>Genome-scale phylogeny and comparative genomics of the fungal order Sordariales.</title>
        <authorList>
            <person name="Hensen N."/>
            <person name="Bonometti L."/>
            <person name="Westerberg I."/>
            <person name="Brannstrom I.O."/>
            <person name="Guillou S."/>
            <person name="Cros-Aarteil S."/>
            <person name="Calhoun S."/>
            <person name="Haridas S."/>
            <person name="Kuo A."/>
            <person name="Mondo S."/>
            <person name="Pangilinan J."/>
            <person name="Riley R."/>
            <person name="LaButti K."/>
            <person name="Andreopoulos B."/>
            <person name="Lipzen A."/>
            <person name="Chen C."/>
            <person name="Yan M."/>
            <person name="Daum C."/>
            <person name="Ng V."/>
            <person name="Clum A."/>
            <person name="Steindorff A."/>
            <person name="Ohm R.A."/>
            <person name="Martin F."/>
            <person name="Silar P."/>
            <person name="Natvig D.O."/>
            <person name="Lalanne C."/>
            <person name="Gautier V."/>
            <person name="Ament-Velasquez S.L."/>
            <person name="Kruys A."/>
            <person name="Hutchinson M.I."/>
            <person name="Powell A.J."/>
            <person name="Barry K."/>
            <person name="Miller A.N."/>
            <person name="Grigoriev I.V."/>
            <person name="Debuchy R."/>
            <person name="Gladieux P."/>
            <person name="Hiltunen Thoren M."/>
            <person name="Johannesson H."/>
        </authorList>
    </citation>
    <scope>NUCLEOTIDE SEQUENCE</scope>
    <source>
        <strain evidence="3">CBS 118394</strain>
    </source>
</reference>
<feature type="transmembrane region" description="Helical" evidence="2">
    <location>
        <begin position="12"/>
        <end position="32"/>
    </location>
</feature>
<dbReference type="EMBL" id="JAUEDM010000003">
    <property type="protein sequence ID" value="KAK3321820.1"/>
    <property type="molecule type" value="Genomic_DNA"/>
</dbReference>
<feature type="region of interest" description="Disordered" evidence="1">
    <location>
        <begin position="330"/>
        <end position="350"/>
    </location>
</feature>
<keyword evidence="2" id="KW-1133">Transmembrane helix</keyword>
<evidence type="ECO:0000256" key="2">
    <source>
        <dbReference type="SAM" id="Phobius"/>
    </source>
</evidence>
<protein>
    <submittedName>
        <fullName evidence="3">Uncharacterized protein</fullName>
    </submittedName>
</protein>
<dbReference type="Proteomes" id="UP001283341">
    <property type="component" value="Unassembled WGS sequence"/>
</dbReference>